<proteinExistence type="predicted"/>
<sequence>MMILFKMSCEQECLRQQVVEDDTEDWQRSPSFSGLERVGGVDLSFIKGDEVNACAQLVVLSYPDLK</sequence>
<accession>A0ABV0PVV4</accession>
<evidence type="ECO:0000256" key="5">
    <source>
        <dbReference type="ARBA" id="ARBA00022801"/>
    </source>
</evidence>
<evidence type="ECO:0000256" key="2">
    <source>
        <dbReference type="ARBA" id="ARBA00022490"/>
    </source>
</evidence>
<evidence type="ECO:0000313" key="7">
    <source>
        <dbReference type="Proteomes" id="UP001476798"/>
    </source>
</evidence>
<dbReference type="PANTHER" id="PTHR28511:SF1">
    <property type="entry name" value="ENDONUCLEASE V"/>
    <property type="match status" value="1"/>
</dbReference>
<dbReference type="EMBL" id="JAHRIO010090276">
    <property type="protein sequence ID" value="MEQ2187621.1"/>
    <property type="molecule type" value="Genomic_DNA"/>
</dbReference>
<evidence type="ECO:0000313" key="6">
    <source>
        <dbReference type="EMBL" id="MEQ2187621.1"/>
    </source>
</evidence>
<reference evidence="6 7" key="1">
    <citation type="submission" date="2021-06" db="EMBL/GenBank/DDBJ databases">
        <authorList>
            <person name="Palmer J.M."/>
        </authorList>
    </citation>
    <scope>NUCLEOTIDE SEQUENCE [LARGE SCALE GENOMIC DNA]</scope>
    <source>
        <strain evidence="6 7">GA_2019</strain>
        <tissue evidence="6">Muscle</tissue>
    </source>
</reference>
<keyword evidence="3" id="KW-0540">Nuclease</keyword>
<dbReference type="Proteomes" id="UP001476798">
    <property type="component" value="Unassembled WGS sequence"/>
</dbReference>
<gene>
    <name evidence="6" type="ORF">GOODEAATRI_006575</name>
</gene>
<dbReference type="PANTHER" id="PTHR28511">
    <property type="entry name" value="ENDONUCLEASE V"/>
    <property type="match status" value="1"/>
</dbReference>
<keyword evidence="7" id="KW-1185">Reference proteome</keyword>
<protein>
    <recommendedName>
        <fullName evidence="8">Endonuclease V</fullName>
    </recommendedName>
</protein>
<comment type="caution">
    <text evidence="6">The sequence shown here is derived from an EMBL/GenBank/DDBJ whole genome shotgun (WGS) entry which is preliminary data.</text>
</comment>
<evidence type="ECO:0000256" key="3">
    <source>
        <dbReference type="ARBA" id="ARBA00022722"/>
    </source>
</evidence>
<evidence type="ECO:0000256" key="4">
    <source>
        <dbReference type="ARBA" id="ARBA00022759"/>
    </source>
</evidence>
<keyword evidence="4" id="KW-0255">Endonuclease</keyword>
<evidence type="ECO:0008006" key="8">
    <source>
        <dbReference type="Google" id="ProtNLM"/>
    </source>
</evidence>
<feature type="non-terminal residue" evidence="6">
    <location>
        <position position="66"/>
    </location>
</feature>
<dbReference type="InterPro" id="IPR007581">
    <property type="entry name" value="Endonuclease-V"/>
</dbReference>
<comment type="subcellular location">
    <subcellularLocation>
        <location evidence="1">Cytoplasm</location>
    </subcellularLocation>
</comment>
<dbReference type="Gene3D" id="3.30.2170.10">
    <property type="entry name" value="archaeoglobus fulgidus dsm 4304 superfamily"/>
    <property type="match status" value="1"/>
</dbReference>
<name>A0ABV0PVV4_9TELE</name>
<keyword evidence="5" id="KW-0378">Hydrolase</keyword>
<keyword evidence="2" id="KW-0963">Cytoplasm</keyword>
<organism evidence="6 7">
    <name type="scientific">Goodea atripinnis</name>
    <dbReference type="NCBI Taxonomy" id="208336"/>
    <lineage>
        <taxon>Eukaryota</taxon>
        <taxon>Metazoa</taxon>
        <taxon>Chordata</taxon>
        <taxon>Craniata</taxon>
        <taxon>Vertebrata</taxon>
        <taxon>Euteleostomi</taxon>
        <taxon>Actinopterygii</taxon>
        <taxon>Neopterygii</taxon>
        <taxon>Teleostei</taxon>
        <taxon>Neoteleostei</taxon>
        <taxon>Acanthomorphata</taxon>
        <taxon>Ovalentaria</taxon>
        <taxon>Atherinomorphae</taxon>
        <taxon>Cyprinodontiformes</taxon>
        <taxon>Goodeidae</taxon>
        <taxon>Goodea</taxon>
    </lineage>
</organism>
<evidence type="ECO:0000256" key="1">
    <source>
        <dbReference type="ARBA" id="ARBA00004496"/>
    </source>
</evidence>